<accession>A0A7J9NNF3</accession>
<dbReference type="InterPro" id="IPR001173">
    <property type="entry name" value="Glyco_trans_2-like"/>
</dbReference>
<evidence type="ECO:0000313" key="2">
    <source>
        <dbReference type="EMBL" id="MBA2846975.1"/>
    </source>
</evidence>
<proteinExistence type="predicted"/>
<dbReference type="SUPFAM" id="SSF53448">
    <property type="entry name" value="Nucleotide-diphospho-sugar transferases"/>
    <property type="match status" value="1"/>
</dbReference>
<comment type="caution">
    <text evidence="2">The sequence shown here is derived from an EMBL/GenBank/DDBJ whole genome shotgun (WGS) entry which is preliminary data.</text>
</comment>
<dbReference type="RefSeq" id="WP_181492294.1">
    <property type="nucleotide sequence ID" value="NZ_JACDUJ010000001.1"/>
</dbReference>
<dbReference type="InterPro" id="IPR029044">
    <property type="entry name" value="Nucleotide-diphossugar_trans"/>
</dbReference>
<evidence type="ECO:0000259" key="1">
    <source>
        <dbReference type="Pfam" id="PF00535"/>
    </source>
</evidence>
<feature type="domain" description="Glycosyltransferase 2-like" evidence="1">
    <location>
        <begin position="8"/>
        <end position="142"/>
    </location>
</feature>
<reference evidence="2 3" key="1">
    <citation type="submission" date="2020-07" db="EMBL/GenBank/DDBJ databases">
        <title>Genomic Encyclopedia of Type Strains, Phase IV (KMG-V): Genome sequencing to study the core and pangenomes of soil and plant-associated prokaryotes.</title>
        <authorList>
            <person name="Whitman W."/>
        </authorList>
    </citation>
    <scope>NUCLEOTIDE SEQUENCE [LARGE SCALE GENOMIC DNA]</scope>
    <source>
        <strain evidence="2 3">A5</strain>
    </source>
</reference>
<gene>
    <name evidence="2" type="ORF">HNP88_001159</name>
</gene>
<dbReference type="Gene3D" id="3.90.550.10">
    <property type="entry name" value="Spore Coat Polysaccharide Biosynthesis Protein SpsA, Chain A"/>
    <property type="match status" value="1"/>
</dbReference>
<evidence type="ECO:0000313" key="3">
    <source>
        <dbReference type="Proteomes" id="UP000571854"/>
    </source>
</evidence>
<dbReference type="GO" id="GO:0016758">
    <property type="term" value="F:hexosyltransferase activity"/>
    <property type="evidence" value="ECO:0007669"/>
    <property type="project" value="UniProtKB-ARBA"/>
</dbReference>
<dbReference type="EMBL" id="JACDUJ010000001">
    <property type="protein sequence ID" value="MBA2846975.1"/>
    <property type="molecule type" value="Genomic_DNA"/>
</dbReference>
<protein>
    <submittedName>
        <fullName evidence="2">Glycosyltransferase involved in cell wall biosynthesis</fullName>
    </submittedName>
</protein>
<dbReference type="CDD" id="cd06433">
    <property type="entry name" value="GT_2_WfgS_like"/>
    <property type="match status" value="1"/>
</dbReference>
<dbReference type="Proteomes" id="UP000571854">
    <property type="component" value="Unassembled WGS sequence"/>
</dbReference>
<dbReference type="Pfam" id="PF00535">
    <property type="entry name" value="Glycos_transf_2"/>
    <property type="match status" value="1"/>
</dbReference>
<keyword evidence="2" id="KW-0808">Transferase</keyword>
<dbReference type="AlphaFoldDB" id="A0A7J9NNF3"/>
<organism evidence="2 3">
    <name type="scientific">Methanococcus maripaludis</name>
    <name type="common">Methanococcus deltae</name>
    <dbReference type="NCBI Taxonomy" id="39152"/>
    <lineage>
        <taxon>Archaea</taxon>
        <taxon>Methanobacteriati</taxon>
        <taxon>Methanobacteriota</taxon>
        <taxon>Methanomada group</taxon>
        <taxon>Methanococci</taxon>
        <taxon>Methanococcales</taxon>
        <taxon>Methanococcaceae</taxon>
        <taxon>Methanococcus</taxon>
    </lineage>
</organism>
<sequence length="258" mass="30377">MNKNPLVSVVTVVYNGETTIKYTIESVLNQTYNNIEYIIIDGNSTDNTLKIIKEYGEKFKENGIVYKWISEPDNGIYNAMNKGINLTKGELIGIINSDDWYELNAVELVVKEYLKDKDFDVFHGNINIIKNEVVLRTLNPKTDYHTLWKDMILFHPTCFVTKNVYSKIGVFDENYIISSDYDFILRCYINNFRFYYIDKIISNMRTGGISDKQVIDSWKECRDIANKNGLNNTLSKLYYFRKRIIRIFLKYIYPEHYG</sequence>
<dbReference type="PANTHER" id="PTHR22916">
    <property type="entry name" value="GLYCOSYLTRANSFERASE"/>
    <property type="match status" value="1"/>
</dbReference>
<name>A0A7J9NNF3_METMI</name>
<dbReference type="PANTHER" id="PTHR22916:SF3">
    <property type="entry name" value="UDP-GLCNAC:BETAGAL BETA-1,3-N-ACETYLGLUCOSAMINYLTRANSFERASE-LIKE PROTEIN 1"/>
    <property type="match status" value="1"/>
</dbReference>